<dbReference type="Gene3D" id="3.40.50.1000">
    <property type="entry name" value="HAD superfamily/HAD-like"/>
    <property type="match status" value="1"/>
</dbReference>
<dbReference type="Proteomes" id="UP000198778">
    <property type="component" value="Unassembled WGS sequence"/>
</dbReference>
<comment type="catalytic activity">
    <reaction evidence="3">
        <text>O-phospho-D-serine + H2O = D-serine + phosphate</text>
        <dbReference type="Rhea" id="RHEA:24873"/>
        <dbReference type="ChEBI" id="CHEBI:15377"/>
        <dbReference type="ChEBI" id="CHEBI:35247"/>
        <dbReference type="ChEBI" id="CHEBI:43474"/>
        <dbReference type="ChEBI" id="CHEBI:58680"/>
        <dbReference type="EC" id="3.1.3.3"/>
    </reaction>
</comment>
<dbReference type="SUPFAM" id="SSF56784">
    <property type="entry name" value="HAD-like"/>
    <property type="match status" value="1"/>
</dbReference>
<dbReference type="NCBIfam" id="TIGR01549">
    <property type="entry name" value="HAD-SF-IA-v1"/>
    <property type="match status" value="1"/>
</dbReference>
<evidence type="ECO:0000256" key="3">
    <source>
        <dbReference type="HAMAP-Rule" id="MF_02240"/>
    </source>
</evidence>
<dbReference type="InterPro" id="IPR036412">
    <property type="entry name" value="HAD-like_sf"/>
</dbReference>
<dbReference type="OrthoDB" id="9809962at2"/>
<dbReference type="GO" id="GO:0036424">
    <property type="term" value="F:L-phosphoserine phosphatase activity"/>
    <property type="evidence" value="ECO:0007669"/>
    <property type="project" value="UniProtKB-UniRule"/>
</dbReference>
<evidence type="ECO:0000313" key="4">
    <source>
        <dbReference type="EMBL" id="SDO12356.1"/>
    </source>
</evidence>
<evidence type="ECO:0000256" key="1">
    <source>
        <dbReference type="ARBA" id="ARBA00022801"/>
    </source>
</evidence>
<name>A0A1H0GZC4_9BACI</name>
<dbReference type="RefSeq" id="WP_090843163.1">
    <property type="nucleotide sequence ID" value="NZ_FNIL01000007.1"/>
</dbReference>
<keyword evidence="1 3" id="KW-0378">Hydrolase</keyword>
<dbReference type="InterPro" id="IPR023214">
    <property type="entry name" value="HAD_sf"/>
</dbReference>
<dbReference type="InterPro" id="IPR051400">
    <property type="entry name" value="HAD-like_hydrolase"/>
</dbReference>
<dbReference type="PANTHER" id="PTHR46470:SF3">
    <property type="entry name" value="N-ACYLNEURAMINATE-9-PHOSPHATASE"/>
    <property type="match status" value="1"/>
</dbReference>
<dbReference type="PANTHER" id="PTHR46470">
    <property type="entry name" value="N-ACYLNEURAMINATE-9-PHOSPHATASE"/>
    <property type="match status" value="1"/>
</dbReference>
<comment type="function">
    <text evidence="3">Catalyzes the last step of the phosphorylated serine biosynthetic pathway, i.e. dephosphorylation of O-phospho-L-serine to form L-serine.</text>
</comment>
<keyword evidence="5" id="KW-1185">Reference proteome</keyword>
<comment type="pathway">
    <text evidence="3">Amino-acid biosynthesis; L-serine biosynthesis; L-serine from 3-phospho-D-glycerate: step 3/3.</text>
</comment>
<dbReference type="AlphaFoldDB" id="A0A1H0GZC4"/>
<keyword evidence="3" id="KW-0170">Cobalt</keyword>
<dbReference type="EC" id="3.1.3.3" evidence="3"/>
<comment type="cofactor">
    <cofactor evidence="3">
        <name>Mg(2+)</name>
        <dbReference type="ChEBI" id="CHEBI:18420"/>
    </cofactor>
    <cofactor evidence="3">
        <name>Co(2+)</name>
        <dbReference type="ChEBI" id="CHEBI:48828"/>
    </cofactor>
</comment>
<dbReference type="STRING" id="745820.SAMN04488053_107111"/>
<gene>
    <name evidence="4" type="ORF">SAMN04488053_107111</name>
</gene>
<keyword evidence="3" id="KW-0718">Serine biosynthesis</keyword>
<dbReference type="HAMAP" id="MF_02240">
    <property type="entry name" value="PSP"/>
    <property type="match status" value="1"/>
</dbReference>
<comment type="catalytic activity">
    <reaction evidence="3">
        <text>O-phospho-L-serine + H2O = L-serine + phosphate</text>
        <dbReference type="Rhea" id="RHEA:21208"/>
        <dbReference type="ChEBI" id="CHEBI:15377"/>
        <dbReference type="ChEBI" id="CHEBI:33384"/>
        <dbReference type="ChEBI" id="CHEBI:43474"/>
        <dbReference type="ChEBI" id="CHEBI:57524"/>
        <dbReference type="EC" id="3.1.3.3"/>
    </reaction>
</comment>
<accession>A0A1H0GZC4</accession>
<dbReference type="InterPro" id="IPR044266">
    <property type="entry name" value="PSP_YsaA"/>
</dbReference>
<sequence>MDKALFFDLDDTILWDAKSIELAFKNTCAYAENTYGTDAKELETAVRAAAKERYSSYDTFAFTQMIGINPFEGLWGSFQDPGEGFERMAAIIEEYQFHTWHDGLKQLGVEEKTAAEELAALFITERKKSPVLFDEAFDVLDQLKGKVTLVLLTNGSPQLQNTKLTITPEIAPYFDHVIISGEFGKGKPDPAIFEHALKVSGASKESTWMIGDNPKTDILGANRAGITSIWLNRFEKEPHPGIEADHEIQDLHQIFNLIDLS</sequence>
<dbReference type="NCBIfam" id="TIGR01509">
    <property type="entry name" value="HAD-SF-IA-v3"/>
    <property type="match status" value="1"/>
</dbReference>
<protein>
    <recommendedName>
        <fullName evidence="3">Phosphoserine phosphatase</fullName>
        <shortName evidence="3">PSP</shortName>
        <ecNumber evidence="3">3.1.3.3</ecNumber>
    </recommendedName>
</protein>
<evidence type="ECO:0000313" key="5">
    <source>
        <dbReference type="Proteomes" id="UP000198778"/>
    </source>
</evidence>
<dbReference type="Gene3D" id="1.20.120.710">
    <property type="entry name" value="Haloacid dehalogenase hydrolase-like domain"/>
    <property type="match status" value="1"/>
</dbReference>
<dbReference type="Pfam" id="PF00702">
    <property type="entry name" value="Hydrolase"/>
    <property type="match status" value="1"/>
</dbReference>
<keyword evidence="2 3" id="KW-0460">Magnesium</keyword>
<reference evidence="5" key="1">
    <citation type="submission" date="2016-10" db="EMBL/GenBank/DDBJ databases">
        <authorList>
            <person name="Varghese N."/>
            <person name="Submissions S."/>
        </authorList>
    </citation>
    <scope>NUCLEOTIDE SEQUENCE [LARGE SCALE GENOMIC DNA]</scope>
    <source>
        <strain evidence="5">CGMCC 1.10369</strain>
    </source>
</reference>
<dbReference type="SFLD" id="SFLDS00003">
    <property type="entry name" value="Haloacid_Dehalogenase"/>
    <property type="match status" value="1"/>
</dbReference>
<proteinExistence type="inferred from homology"/>
<dbReference type="EMBL" id="FNIL01000007">
    <property type="protein sequence ID" value="SDO12356.1"/>
    <property type="molecule type" value="Genomic_DNA"/>
</dbReference>
<organism evidence="4 5">
    <name type="scientific">Alkalicoccus daliensis</name>
    <dbReference type="NCBI Taxonomy" id="745820"/>
    <lineage>
        <taxon>Bacteria</taxon>
        <taxon>Bacillati</taxon>
        <taxon>Bacillota</taxon>
        <taxon>Bacilli</taxon>
        <taxon>Bacillales</taxon>
        <taxon>Bacillaceae</taxon>
        <taxon>Alkalicoccus</taxon>
    </lineage>
</organism>
<dbReference type="InterPro" id="IPR006439">
    <property type="entry name" value="HAD-SF_hydro_IA"/>
</dbReference>
<comment type="similarity">
    <text evidence="3">Belongs to the HAD-like hydrolase superfamily.</text>
</comment>
<dbReference type="GO" id="GO:0006564">
    <property type="term" value="P:L-serine biosynthetic process"/>
    <property type="evidence" value="ECO:0007669"/>
    <property type="project" value="UniProtKB-UniRule"/>
</dbReference>
<evidence type="ECO:0000256" key="2">
    <source>
        <dbReference type="ARBA" id="ARBA00022842"/>
    </source>
</evidence>
<keyword evidence="3" id="KW-0028">Amino-acid biosynthesis</keyword>
<dbReference type="SFLD" id="SFLDG01129">
    <property type="entry name" value="C1.5:_HAD__Beta-PGM__Phosphata"/>
    <property type="match status" value="1"/>
</dbReference>